<evidence type="ECO:0000313" key="2">
    <source>
        <dbReference type="EMBL" id="UZA51802.1"/>
    </source>
</evidence>
<accession>A0AAQ2Q2R1</accession>
<dbReference type="AlphaFoldDB" id="A0AAQ2Q2R1"/>
<evidence type="ECO:0000313" key="4">
    <source>
        <dbReference type="Proteomes" id="UP001163632"/>
    </source>
</evidence>
<dbReference type="RefSeq" id="WP_143821703.1">
    <property type="nucleotide sequence ID" value="NZ_CP087765.1"/>
</dbReference>
<dbReference type="EMBL" id="CP087830">
    <property type="protein sequence ID" value="UZA03065.1"/>
    <property type="molecule type" value="Genomic_DNA"/>
</dbReference>
<keyword evidence="4" id="KW-1185">Reference proteome</keyword>
<reference evidence="2 3" key="1">
    <citation type="journal article" date="2022" name="BMC Microbiol.">
        <title>Whole genome sequencing of Moraxella bovis strains from North America reveals two genotypes with different genetic determinants.</title>
        <authorList>
            <person name="Wynn E.L."/>
            <person name="Hille M.M."/>
            <person name="Loy J.D."/>
            <person name="Schuller G."/>
            <person name="Kuhn K.L."/>
            <person name="Dickey A.M."/>
            <person name="Bono J.L."/>
            <person name="Clawson M.L."/>
        </authorList>
    </citation>
    <scope>NUCLEOTIDE SEQUENCE [LARGE SCALE GENOMIC DNA]</scope>
    <source>
        <strain evidence="1">SAM102599</strain>
        <strain evidence="2 3">SAM57978</strain>
    </source>
</reference>
<sequence length="62" mass="7295">MKEIQENFISGSIVPEINNRDIVAPTILLFLSMLPLHSDKPYRQEAMLANVLRLYYQYLRVK</sequence>
<evidence type="ECO:0000313" key="3">
    <source>
        <dbReference type="Proteomes" id="UP001163283"/>
    </source>
</evidence>
<name>A0AAQ2Q2R1_MORBO</name>
<organism evidence="2 3">
    <name type="scientific">Moraxella bovis</name>
    <dbReference type="NCBI Taxonomy" id="476"/>
    <lineage>
        <taxon>Bacteria</taxon>
        <taxon>Pseudomonadati</taxon>
        <taxon>Pseudomonadota</taxon>
        <taxon>Gammaproteobacteria</taxon>
        <taxon>Moraxellales</taxon>
        <taxon>Moraxellaceae</taxon>
        <taxon>Moraxella</taxon>
    </lineage>
</organism>
<dbReference type="Proteomes" id="UP001163632">
    <property type="component" value="Chromosome"/>
</dbReference>
<protein>
    <submittedName>
        <fullName evidence="2">Uncharacterized protein</fullName>
    </submittedName>
</protein>
<evidence type="ECO:0000313" key="1">
    <source>
        <dbReference type="EMBL" id="UZA03065.1"/>
    </source>
</evidence>
<gene>
    <name evidence="1" type="ORF">LP092_14215</name>
    <name evidence="2" type="ORF">LP129_01130</name>
</gene>
<dbReference type="GeneID" id="77187350"/>
<dbReference type="EMBL" id="CP087781">
    <property type="protein sequence ID" value="UZA51802.1"/>
    <property type="molecule type" value="Genomic_DNA"/>
</dbReference>
<dbReference type="Proteomes" id="UP001163283">
    <property type="component" value="Chromosome"/>
</dbReference>
<proteinExistence type="predicted"/>